<feature type="transmembrane region" description="Helical" evidence="5">
    <location>
        <begin position="12"/>
        <end position="30"/>
    </location>
</feature>
<dbReference type="PANTHER" id="PTHR43461:SF1">
    <property type="entry name" value="TRANSMEMBRANE PROTEIN 256"/>
    <property type="match status" value="1"/>
</dbReference>
<dbReference type="eggNOG" id="KOG3472">
    <property type="taxonomic scope" value="Eukaryota"/>
</dbReference>
<evidence type="ECO:0008006" key="8">
    <source>
        <dbReference type="Google" id="ProtNLM"/>
    </source>
</evidence>
<organism evidence="6 7">
    <name type="scientific">Spizellomyces punctatus (strain DAOM BR117)</name>
    <dbReference type="NCBI Taxonomy" id="645134"/>
    <lineage>
        <taxon>Eukaryota</taxon>
        <taxon>Fungi</taxon>
        <taxon>Fungi incertae sedis</taxon>
        <taxon>Chytridiomycota</taxon>
        <taxon>Chytridiomycota incertae sedis</taxon>
        <taxon>Chytridiomycetes</taxon>
        <taxon>Spizellomycetales</taxon>
        <taxon>Spizellomycetaceae</taxon>
        <taxon>Spizellomyces</taxon>
    </lineage>
</organism>
<gene>
    <name evidence="6" type="ORF">SPPG_04044</name>
</gene>
<feature type="transmembrane region" description="Helical" evidence="5">
    <location>
        <begin position="111"/>
        <end position="131"/>
    </location>
</feature>
<dbReference type="FunCoup" id="A0A0L0HIT1">
    <property type="interactions" value="40"/>
</dbReference>
<dbReference type="OrthoDB" id="269173at2759"/>
<name>A0A0L0HIT1_SPIPD</name>
<accession>A0A0L0HIT1</accession>
<dbReference type="Proteomes" id="UP000053201">
    <property type="component" value="Unassembled WGS sequence"/>
</dbReference>
<dbReference type="AlphaFoldDB" id="A0A0L0HIT1"/>
<keyword evidence="4 5" id="KW-0472">Membrane</keyword>
<evidence type="ECO:0000256" key="4">
    <source>
        <dbReference type="ARBA" id="ARBA00023136"/>
    </source>
</evidence>
<evidence type="ECO:0000256" key="2">
    <source>
        <dbReference type="ARBA" id="ARBA00022692"/>
    </source>
</evidence>
<dbReference type="PANTHER" id="PTHR43461">
    <property type="entry name" value="TRANSMEMBRANE PROTEIN 256"/>
    <property type="match status" value="1"/>
</dbReference>
<reference evidence="6 7" key="1">
    <citation type="submission" date="2009-08" db="EMBL/GenBank/DDBJ databases">
        <title>The Genome Sequence of Spizellomyces punctatus strain DAOM BR117.</title>
        <authorList>
            <consortium name="The Broad Institute Genome Sequencing Platform"/>
            <person name="Russ C."/>
            <person name="Cuomo C."/>
            <person name="Shea T."/>
            <person name="Young S.K."/>
            <person name="Zeng Q."/>
            <person name="Koehrsen M."/>
            <person name="Haas B."/>
            <person name="Borodovsky M."/>
            <person name="Guigo R."/>
            <person name="Alvarado L."/>
            <person name="Berlin A."/>
            <person name="Bochicchio J."/>
            <person name="Borenstein D."/>
            <person name="Chapman S."/>
            <person name="Chen Z."/>
            <person name="Engels R."/>
            <person name="Freedman E."/>
            <person name="Gellesch M."/>
            <person name="Goldberg J."/>
            <person name="Griggs A."/>
            <person name="Gujja S."/>
            <person name="Heiman D."/>
            <person name="Hepburn T."/>
            <person name="Howarth C."/>
            <person name="Jen D."/>
            <person name="Larson L."/>
            <person name="Lewis B."/>
            <person name="Mehta T."/>
            <person name="Park D."/>
            <person name="Pearson M."/>
            <person name="Roberts A."/>
            <person name="Saif S."/>
            <person name="Shenoy N."/>
            <person name="Sisk P."/>
            <person name="Stolte C."/>
            <person name="Sykes S."/>
            <person name="Thomson T."/>
            <person name="Walk T."/>
            <person name="White J."/>
            <person name="Yandava C."/>
            <person name="Burger G."/>
            <person name="Gray M.W."/>
            <person name="Holland P.W.H."/>
            <person name="King N."/>
            <person name="Lang F.B.F."/>
            <person name="Roger A.J."/>
            <person name="Ruiz-Trillo I."/>
            <person name="Lander E."/>
            <person name="Nusbaum C."/>
        </authorList>
    </citation>
    <scope>NUCLEOTIDE SEQUENCE [LARGE SCALE GENOMIC DNA]</scope>
    <source>
        <strain evidence="6 7">DAOM BR117</strain>
    </source>
</reference>
<keyword evidence="2 5" id="KW-0812">Transmembrane</keyword>
<feature type="transmembrane region" description="Helical" evidence="5">
    <location>
        <begin position="80"/>
        <end position="99"/>
    </location>
</feature>
<proteinExistence type="predicted"/>
<keyword evidence="3 5" id="KW-1133">Transmembrane helix</keyword>
<dbReference type="EMBL" id="KQ257455">
    <property type="protein sequence ID" value="KND00943.1"/>
    <property type="molecule type" value="Genomic_DNA"/>
</dbReference>
<evidence type="ECO:0000256" key="1">
    <source>
        <dbReference type="ARBA" id="ARBA00004141"/>
    </source>
</evidence>
<dbReference type="Pfam" id="PF04241">
    <property type="entry name" value="DUF423"/>
    <property type="match status" value="1"/>
</dbReference>
<evidence type="ECO:0000256" key="3">
    <source>
        <dbReference type="ARBA" id="ARBA00022989"/>
    </source>
</evidence>
<dbReference type="OMA" id="VEYQFYH"/>
<dbReference type="VEuPathDB" id="FungiDB:SPPG_04044"/>
<dbReference type="GO" id="GO:0016020">
    <property type="term" value="C:membrane"/>
    <property type="evidence" value="ECO:0007669"/>
    <property type="project" value="UniProtKB-SubCell"/>
</dbReference>
<sequence length="132" mass="14145">MPLGLNPAEFLHIAGAVSGFSGVALGAFGAHGLQKKLAHLPDAAYRVSNWKTAASYQLVHTLAVLYVSQRLGARPHRSALSGYLFLIGNVLFSGSIYLLSLDTQRKYSRMLGPVTPIGGMCYLAGWVALIWA</sequence>
<keyword evidence="7" id="KW-1185">Reference proteome</keyword>
<dbReference type="InParanoid" id="A0A0L0HIT1"/>
<comment type="subcellular location">
    <subcellularLocation>
        <location evidence="1">Membrane</location>
        <topology evidence="1">Multi-pass membrane protein</topology>
    </subcellularLocation>
</comment>
<dbReference type="InterPro" id="IPR006696">
    <property type="entry name" value="DUF423"/>
</dbReference>
<evidence type="ECO:0000313" key="6">
    <source>
        <dbReference type="EMBL" id="KND00943.1"/>
    </source>
</evidence>
<dbReference type="RefSeq" id="XP_016608982.1">
    <property type="nucleotide sequence ID" value="XM_016752289.1"/>
</dbReference>
<protein>
    <recommendedName>
        <fullName evidence="8">DUF423-domain-containing protein</fullName>
    </recommendedName>
</protein>
<evidence type="ECO:0000313" key="7">
    <source>
        <dbReference type="Proteomes" id="UP000053201"/>
    </source>
</evidence>
<evidence type="ECO:0000256" key="5">
    <source>
        <dbReference type="SAM" id="Phobius"/>
    </source>
</evidence>
<dbReference type="GeneID" id="27687518"/>